<protein>
    <recommendedName>
        <fullName evidence="4">Malonyl CoA-acyl carrier protein transacylase</fullName>
        <ecNumber evidence="4">2.3.1.39</ecNumber>
    </recommendedName>
</protein>
<evidence type="ECO:0000313" key="7">
    <source>
        <dbReference type="Proteomes" id="UP001232973"/>
    </source>
</evidence>
<dbReference type="InterPro" id="IPR016036">
    <property type="entry name" value="Malonyl_transacylase_ACP-bd"/>
</dbReference>
<proteinExistence type="inferred from homology"/>
<dbReference type="EC" id="2.3.1.39" evidence="4"/>
<dbReference type="Gene3D" id="3.30.70.250">
    <property type="entry name" value="Malonyl-CoA ACP transacylase, ACP-binding"/>
    <property type="match status" value="1"/>
</dbReference>
<sequence>MKLAYVFPGQGAQYVGMGRELMDRYPVARDTVAAADEALGFSLSKLFLEGPEEDLRLTYHTQPALLTVSVAAWRVFQSLQPACQPAAVAGHSLGEYTALVAAGAMSFEDAVRLVHHRGKLMDEAVPAGQGAMSAVLGMAADALEQVCAEASTDGEVVELANLNCPGQIVISGSAKAVERAGQLAKERGARRVMPLVVSGPFHCSLMRPAAGQLSAALAAATLQSAAAPVVANVDAVPRTQPDDLRAALEQQLYSPVRWEADVRAMLDLGVEGFVEFGPGTVLSGLIKKVDRSVVTYHVEDESSLQEALQATAH</sequence>
<dbReference type="InterPro" id="IPR050858">
    <property type="entry name" value="Mal-CoA-ACP_Trans/PKS_FabD"/>
</dbReference>
<dbReference type="PANTHER" id="PTHR42681">
    <property type="entry name" value="MALONYL-COA-ACYL CARRIER PROTEIN TRANSACYLASE, MITOCHONDRIAL"/>
    <property type="match status" value="1"/>
</dbReference>
<accession>A0ABT9XLH0</accession>
<evidence type="ECO:0000256" key="1">
    <source>
        <dbReference type="ARBA" id="ARBA00022679"/>
    </source>
</evidence>
<dbReference type="Pfam" id="PF00698">
    <property type="entry name" value="Acyl_transf_1"/>
    <property type="match status" value="1"/>
</dbReference>
<evidence type="ECO:0000256" key="4">
    <source>
        <dbReference type="PIRNR" id="PIRNR000446"/>
    </source>
</evidence>
<dbReference type="Gene3D" id="3.40.366.10">
    <property type="entry name" value="Malonyl-Coenzyme A Acyl Carrier Protein, domain 2"/>
    <property type="match status" value="1"/>
</dbReference>
<dbReference type="SMART" id="SM00827">
    <property type="entry name" value="PKS_AT"/>
    <property type="match status" value="1"/>
</dbReference>
<name>A0ABT9XLH0_9BACL</name>
<comment type="similarity">
    <text evidence="4">Belongs to the fabD family.</text>
</comment>
<dbReference type="NCBIfam" id="TIGR00128">
    <property type="entry name" value="fabD"/>
    <property type="match status" value="1"/>
</dbReference>
<evidence type="ECO:0000256" key="3">
    <source>
        <dbReference type="ARBA" id="ARBA00048462"/>
    </source>
</evidence>
<dbReference type="InterPro" id="IPR001227">
    <property type="entry name" value="Ac_transferase_dom_sf"/>
</dbReference>
<gene>
    <name evidence="6" type="ORF">J2S03_002731</name>
</gene>
<dbReference type="PANTHER" id="PTHR42681:SF1">
    <property type="entry name" value="MALONYL-COA-ACYL CARRIER PROTEIN TRANSACYLASE, MITOCHONDRIAL"/>
    <property type="match status" value="1"/>
</dbReference>
<organism evidence="6 7">
    <name type="scientific">Alicyclobacillus cycloheptanicus</name>
    <dbReference type="NCBI Taxonomy" id="1457"/>
    <lineage>
        <taxon>Bacteria</taxon>
        <taxon>Bacillati</taxon>
        <taxon>Bacillota</taxon>
        <taxon>Bacilli</taxon>
        <taxon>Bacillales</taxon>
        <taxon>Alicyclobacillaceae</taxon>
        <taxon>Alicyclobacillus</taxon>
    </lineage>
</organism>
<dbReference type="GO" id="GO:0004314">
    <property type="term" value="F:[acyl-carrier-protein] S-malonyltransferase activity"/>
    <property type="evidence" value="ECO:0007669"/>
    <property type="project" value="UniProtKB-EC"/>
</dbReference>
<dbReference type="SUPFAM" id="SSF52151">
    <property type="entry name" value="FabD/lysophospholipase-like"/>
    <property type="match status" value="1"/>
</dbReference>
<keyword evidence="7" id="KW-1185">Reference proteome</keyword>
<evidence type="ECO:0000313" key="6">
    <source>
        <dbReference type="EMBL" id="MDQ0190864.1"/>
    </source>
</evidence>
<dbReference type="SUPFAM" id="SSF55048">
    <property type="entry name" value="Probable ACP-binding domain of malonyl-CoA ACP transacylase"/>
    <property type="match status" value="1"/>
</dbReference>
<dbReference type="InterPro" id="IPR014043">
    <property type="entry name" value="Acyl_transferase_dom"/>
</dbReference>
<dbReference type="PIRSF" id="PIRSF000446">
    <property type="entry name" value="Mct"/>
    <property type="match status" value="1"/>
</dbReference>
<evidence type="ECO:0000259" key="5">
    <source>
        <dbReference type="SMART" id="SM00827"/>
    </source>
</evidence>
<dbReference type="EMBL" id="JAUSTP010000025">
    <property type="protein sequence ID" value="MDQ0190864.1"/>
    <property type="molecule type" value="Genomic_DNA"/>
</dbReference>
<comment type="caution">
    <text evidence="6">The sequence shown here is derived from an EMBL/GenBank/DDBJ whole genome shotgun (WGS) entry which is preliminary data.</text>
</comment>
<dbReference type="InterPro" id="IPR016035">
    <property type="entry name" value="Acyl_Trfase/lysoPLipase"/>
</dbReference>
<keyword evidence="2 4" id="KW-0012">Acyltransferase</keyword>
<feature type="domain" description="Malonyl-CoA:ACP transacylase (MAT)" evidence="5">
    <location>
        <begin position="6"/>
        <end position="306"/>
    </location>
</feature>
<dbReference type="InterPro" id="IPR004410">
    <property type="entry name" value="Malonyl_CoA-ACP_transAc_FabD"/>
</dbReference>
<dbReference type="Proteomes" id="UP001232973">
    <property type="component" value="Unassembled WGS sequence"/>
</dbReference>
<reference evidence="6 7" key="1">
    <citation type="submission" date="2023-07" db="EMBL/GenBank/DDBJ databases">
        <title>Genomic Encyclopedia of Type Strains, Phase IV (KMG-IV): sequencing the most valuable type-strain genomes for metagenomic binning, comparative biology and taxonomic classification.</title>
        <authorList>
            <person name="Goeker M."/>
        </authorList>
    </citation>
    <scope>NUCLEOTIDE SEQUENCE [LARGE SCALE GENOMIC DNA]</scope>
    <source>
        <strain evidence="6 7">DSM 4006</strain>
    </source>
</reference>
<evidence type="ECO:0000256" key="2">
    <source>
        <dbReference type="ARBA" id="ARBA00023315"/>
    </source>
</evidence>
<comment type="catalytic activity">
    <reaction evidence="3 4">
        <text>holo-[ACP] + malonyl-CoA = malonyl-[ACP] + CoA</text>
        <dbReference type="Rhea" id="RHEA:41792"/>
        <dbReference type="Rhea" id="RHEA-COMP:9623"/>
        <dbReference type="Rhea" id="RHEA-COMP:9685"/>
        <dbReference type="ChEBI" id="CHEBI:57287"/>
        <dbReference type="ChEBI" id="CHEBI:57384"/>
        <dbReference type="ChEBI" id="CHEBI:64479"/>
        <dbReference type="ChEBI" id="CHEBI:78449"/>
        <dbReference type="EC" id="2.3.1.39"/>
    </reaction>
</comment>
<dbReference type="RefSeq" id="WP_307016589.1">
    <property type="nucleotide sequence ID" value="NZ_JAUANV010000012.1"/>
</dbReference>
<keyword evidence="1 4" id="KW-0808">Transferase</keyword>
<dbReference type="InterPro" id="IPR024925">
    <property type="entry name" value="Malonyl_CoA-ACP_transAc"/>
</dbReference>